<evidence type="ECO:0000313" key="6">
    <source>
        <dbReference type="EMBL" id="TWL31525.1"/>
    </source>
</evidence>
<dbReference type="EMBL" id="CP065647">
    <property type="protein sequence ID" value="QPR74384.1"/>
    <property type="molecule type" value="Genomic_DNA"/>
</dbReference>
<dbReference type="AlphaFoldDB" id="A0A1Y0YV65"/>
<accession>A0A1Y0YV65</accession>
<comment type="subcellular location">
    <subcellularLocation>
        <location evidence="1">Secreted</location>
    </subcellularLocation>
</comment>
<evidence type="ECO:0000256" key="4">
    <source>
        <dbReference type="ARBA" id="ARBA00093779"/>
    </source>
</evidence>
<organism evidence="6 7">
    <name type="scientific">Bacillus licheniformis</name>
    <dbReference type="NCBI Taxonomy" id="1402"/>
    <lineage>
        <taxon>Bacteria</taxon>
        <taxon>Bacillati</taxon>
        <taxon>Bacillota</taxon>
        <taxon>Bacilli</taxon>
        <taxon>Bacillales</taxon>
        <taxon>Bacillaceae</taxon>
        <taxon>Bacillus</taxon>
    </lineage>
</organism>
<evidence type="ECO:0000256" key="1">
    <source>
        <dbReference type="ARBA" id="ARBA00004613"/>
    </source>
</evidence>
<evidence type="ECO:0000256" key="2">
    <source>
        <dbReference type="ARBA" id="ARBA00022525"/>
    </source>
</evidence>
<dbReference type="GeneID" id="92860127"/>
<reference evidence="6 7" key="1">
    <citation type="submission" date="2019-06" db="EMBL/GenBank/DDBJ databases">
        <title>Genome sequence analysis of &gt;100 Bacillus licheniformis strains suggests intrinsic resistance to this species.</title>
        <authorList>
            <person name="Wels M."/>
            <person name="Siezen R.J."/>
            <person name="Johansen E."/>
            <person name="Stuer-Lauridsen B."/>
            <person name="Bjerre K."/>
            <person name="Nielsen B.K.K."/>
        </authorList>
    </citation>
    <scope>NUCLEOTIDE SEQUENCE [LARGE SCALE GENOMIC DNA]</scope>
    <source>
        <strain evidence="6 7">BAC-16736</strain>
    </source>
</reference>
<sequence>MSEGFWDSVGNFLHISYTENERKRDEYKNLYDYLSDKESDVKTKLAEIDASLKAYHSNLPDLKIPSHEFEDTRHEKDAKLKELVKHFKDMVDDIQSAKTKAKSKWEYYKAKAEAEEKKA</sequence>
<dbReference type="Proteomes" id="UP000595038">
    <property type="component" value="Chromosome"/>
</dbReference>
<evidence type="ECO:0000313" key="5">
    <source>
        <dbReference type="EMBL" id="QPR74384.1"/>
    </source>
</evidence>
<dbReference type="InterPro" id="IPR058928">
    <property type="entry name" value="EsxC"/>
</dbReference>
<keyword evidence="3" id="KW-0843">Virulence</keyword>
<name>A0A1Y0YV65_BACLI</name>
<reference evidence="5 8" key="2">
    <citation type="submission" date="2020-12" db="EMBL/GenBank/DDBJ databases">
        <title>FDA dAtabase for Regulatory Grade micrObial Sequences (FDA-ARGOS): Supporting development and validation of Infectious Disease Dx tests.</title>
        <authorList>
            <person name="Nelson B."/>
            <person name="Plummer A."/>
            <person name="Tallon L."/>
            <person name="Sadzewicz L."/>
            <person name="Zhao X."/>
            <person name="Boylan J."/>
            <person name="Ott S."/>
            <person name="Bowen H."/>
            <person name="Vavikolanu K."/>
            <person name="Mehta A."/>
            <person name="Aluvathingal J."/>
            <person name="Nadendla S."/>
            <person name="Myers T."/>
            <person name="Yan Y."/>
            <person name="Sichtig H."/>
        </authorList>
    </citation>
    <scope>NUCLEOTIDE SEQUENCE [LARGE SCALE GENOMIC DNA]</scope>
    <source>
        <strain evidence="5 8">FDAARGOS_923</strain>
    </source>
</reference>
<dbReference type="EMBL" id="NILC01000010">
    <property type="protein sequence ID" value="TWL31525.1"/>
    <property type="molecule type" value="Genomic_DNA"/>
</dbReference>
<dbReference type="RefSeq" id="WP_003184722.1">
    <property type="nucleotide sequence ID" value="NZ_BEXU01000021.1"/>
</dbReference>
<evidence type="ECO:0000313" key="7">
    <source>
        <dbReference type="Proteomes" id="UP000435910"/>
    </source>
</evidence>
<dbReference type="Proteomes" id="UP000435910">
    <property type="component" value="Unassembled WGS sequence"/>
</dbReference>
<comment type="similarity">
    <text evidence="4">Belongs to the EsxC family.</text>
</comment>
<protein>
    <submittedName>
        <fullName evidence="6">Uncharacterized protein</fullName>
    </submittedName>
</protein>
<evidence type="ECO:0000256" key="3">
    <source>
        <dbReference type="ARBA" id="ARBA00023026"/>
    </source>
</evidence>
<gene>
    <name evidence="6" type="ORF">CHCC16736_0693</name>
    <name evidence="5" type="ORF">I6G80_08990</name>
</gene>
<evidence type="ECO:0000313" key="8">
    <source>
        <dbReference type="Proteomes" id="UP000595038"/>
    </source>
</evidence>
<dbReference type="OMA" id="NGLEANK"/>
<keyword evidence="2" id="KW-0964">Secreted</keyword>
<dbReference type="Pfam" id="PF26323">
    <property type="entry name" value="EsxC"/>
    <property type="match status" value="1"/>
</dbReference>
<proteinExistence type="inferred from homology"/>